<dbReference type="Proteomes" id="UP000008744">
    <property type="component" value="Unassembled WGS sequence"/>
</dbReference>
<dbReference type="STRING" id="7234.B4G8K2"/>
<dbReference type="SUPFAM" id="SSF52540">
    <property type="entry name" value="P-loop containing nucleoside triphosphate hydrolases"/>
    <property type="match status" value="1"/>
</dbReference>
<dbReference type="GO" id="GO:0000054">
    <property type="term" value="P:ribosomal subunit export from nucleus"/>
    <property type="evidence" value="ECO:0007669"/>
    <property type="project" value="TreeGrafter"/>
</dbReference>
<dbReference type="AlphaFoldDB" id="B4G8K2"/>
<sequence length="238" mass="26933">MSSRPSPIPTFKCVIVGKEGCGKSTFIHRHLTGHFEQKYLPTFGITVIKLIFPTTRGPICFEMWEGGKAEYVQYRNPFFKNVQCAIVMFDLSLKDPFKNFDEYYSMSNMLPSDILKFVCGNKADQELGNPSPLPTNIHRCHCGVQCFNTSDDGMSSCHEQVSKGFPLLVFRLIRRSVRSTTAVHPMRPADITNSQPAPAHWTTMHTVIFNEGRPIKYLDALHLQMTEHTTATQQPCDA</sequence>
<dbReference type="InterPro" id="IPR027417">
    <property type="entry name" value="P-loop_NTPase"/>
</dbReference>
<dbReference type="PANTHER" id="PTHR24071:SF0">
    <property type="entry name" value="GTP-BINDING NUCLEAR PROTEIN RAN"/>
    <property type="match status" value="1"/>
</dbReference>
<dbReference type="InterPro" id="IPR002041">
    <property type="entry name" value="Ran_GTPase"/>
</dbReference>
<dbReference type="HOGENOM" id="CLU_1166913_0_0_1"/>
<dbReference type="GO" id="GO:0005737">
    <property type="term" value="C:cytoplasm"/>
    <property type="evidence" value="ECO:0007669"/>
    <property type="project" value="TreeGrafter"/>
</dbReference>
<dbReference type="EMBL" id="CH479180">
    <property type="protein sequence ID" value="EDW28682.1"/>
    <property type="molecule type" value="Genomic_DNA"/>
</dbReference>
<dbReference type="SMART" id="SM00176">
    <property type="entry name" value="RAN"/>
    <property type="match status" value="1"/>
</dbReference>
<name>B4G8K2_DROPE</name>
<dbReference type="PANTHER" id="PTHR24071">
    <property type="entry name" value="RAN GTPASE"/>
    <property type="match status" value="1"/>
</dbReference>
<reference evidence="5 6" key="1">
    <citation type="journal article" date="2007" name="Nature">
        <title>Evolution of genes and genomes on the Drosophila phylogeny.</title>
        <authorList>
            <consortium name="Drosophila 12 Genomes Consortium"/>
            <person name="Clark A.G."/>
            <person name="Eisen M.B."/>
            <person name="Smith D.R."/>
            <person name="Bergman C.M."/>
            <person name="Oliver B."/>
            <person name="Markow T.A."/>
            <person name="Kaufman T.C."/>
            <person name="Kellis M."/>
            <person name="Gelbart W."/>
            <person name="Iyer V.N."/>
            <person name="Pollard D.A."/>
            <person name="Sackton T.B."/>
            <person name="Larracuente A.M."/>
            <person name="Singh N.D."/>
            <person name="Abad J.P."/>
            <person name="Abt D.N."/>
            <person name="Adryan B."/>
            <person name="Aguade M."/>
            <person name="Akashi H."/>
            <person name="Anderson W.W."/>
            <person name="Aquadro C.F."/>
            <person name="Ardell D.H."/>
            <person name="Arguello R."/>
            <person name="Artieri C.G."/>
            <person name="Barbash D.A."/>
            <person name="Barker D."/>
            <person name="Barsanti P."/>
            <person name="Batterham P."/>
            <person name="Batzoglou S."/>
            <person name="Begun D."/>
            <person name="Bhutkar A."/>
            <person name="Blanco E."/>
            <person name="Bosak S.A."/>
            <person name="Bradley R.K."/>
            <person name="Brand A.D."/>
            <person name="Brent M.R."/>
            <person name="Brooks A.N."/>
            <person name="Brown R.H."/>
            <person name="Butlin R.K."/>
            <person name="Caggese C."/>
            <person name="Calvi B.R."/>
            <person name="Bernardo de Carvalho A."/>
            <person name="Caspi A."/>
            <person name="Castrezana S."/>
            <person name="Celniker S.E."/>
            <person name="Chang J.L."/>
            <person name="Chapple C."/>
            <person name="Chatterji S."/>
            <person name="Chinwalla A."/>
            <person name="Civetta A."/>
            <person name="Clifton S.W."/>
            <person name="Comeron J.M."/>
            <person name="Costello J.C."/>
            <person name="Coyne J.A."/>
            <person name="Daub J."/>
            <person name="David R.G."/>
            <person name="Delcher A.L."/>
            <person name="Delehaunty K."/>
            <person name="Do C.B."/>
            <person name="Ebling H."/>
            <person name="Edwards K."/>
            <person name="Eickbush T."/>
            <person name="Evans J.D."/>
            <person name="Filipski A."/>
            <person name="Findeiss S."/>
            <person name="Freyhult E."/>
            <person name="Fulton L."/>
            <person name="Fulton R."/>
            <person name="Garcia A.C."/>
            <person name="Gardiner A."/>
            <person name="Garfield D.A."/>
            <person name="Garvin B.E."/>
            <person name="Gibson G."/>
            <person name="Gilbert D."/>
            <person name="Gnerre S."/>
            <person name="Godfrey J."/>
            <person name="Good R."/>
            <person name="Gotea V."/>
            <person name="Gravely B."/>
            <person name="Greenberg A.J."/>
            <person name="Griffiths-Jones S."/>
            <person name="Gross S."/>
            <person name="Guigo R."/>
            <person name="Gustafson E.A."/>
            <person name="Haerty W."/>
            <person name="Hahn M.W."/>
            <person name="Halligan D.L."/>
            <person name="Halpern A.L."/>
            <person name="Halter G.M."/>
            <person name="Han M.V."/>
            <person name="Heger A."/>
            <person name="Hillier L."/>
            <person name="Hinrichs A.S."/>
            <person name="Holmes I."/>
            <person name="Hoskins R.A."/>
            <person name="Hubisz M.J."/>
            <person name="Hultmark D."/>
            <person name="Huntley M.A."/>
            <person name="Jaffe D.B."/>
            <person name="Jagadeeshan S."/>
            <person name="Jeck W.R."/>
            <person name="Johnson J."/>
            <person name="Jones C.D."/>
            <person name="Jordan W.C."/>
            <person name="Karpen G.H."/>
            <person name="Kataoka E."/>
            <person name="Keightley P.D."/>
            <person name="Kheradpour P."/>
            <person name="Kirkness E.F."/>
            <person name="Koerich L.B."/>
            <person name="Kristiansen K."/>
            <person name="Kudrna D."/>
            <person name="Kulathinal R.J."/>
            <person name="Kumar S."/>
            <person name="Kwok R."/>
            <person name="Lander E."/>
            <person name="Langley C.H."/>
            <person name="Lapoint R."/>
            <person name="Lazzaro B.P."/>
            <person name="Lee S.J."/>
            <person name="Levesque L."/>
            <person name="Li R."/>
            <person name="Lin C.F."/>
            <person name="Lin M.F."/>
            <person name="Lindblad-Toh K."/>
            <person name="Llopart A."/>
            <person name="Long M."/>
            <person name="Low L."/>
            <person name="Lozovsky E."/>
            <person name="Lu J."/>
            <person name="Luo M."/>
            <person name="Machado C.A."/>
            <person name="Makalowski W."/>
            <person name="Marzo M."/>
            <person name="Matsuda M."/>
            <person name="Matzkin L."/>
            <person name="McAllister B."/>
            <person name="McBride C.S."/>
            <person name="McKernan B."/>
            <person name="McKernan K."/>
            <person name="Mendez-Lago M."/>
            <person name="Minx P."/>
            <person name="Mollenhauer M.U."/>
            <person name="Montooth K."/>
            <person name="Mount S.M."/>
            <person name="Mu X."/>
            <person name="Myers E."/>
            <person name="Negre B."/>
            <person name="Newfeld S."/>
            <person name="Nielsen R."/>
            <person name="Noor M.A."/>
            <person name="O'Grady P."/>
            <person name="Pachter L."/>
            <person name="Papaceit M."/>
            <person name="Parisi M.J."/>
            <person name="Parisi M."/>
            <person name="Parts L."/>
            <person name="Pedersen J.S."/>
            <person name="Pesole G."/>
            <person name="Phillippy A.M."/>
            <person name="Ponting C.P."/>
            <person name="Pop M."/>
            <person name="Porcelli D."/>
            <person name="Powell J.R."/>
            <person name="Prohaska S."/>
            <person name="Pruitt K."/>
            <person name="Puig M."/>
            <person name="Quesneville H."/>
            <person name="Ram K.R."/>
            <person name="Rand D."/>
            <person name="Rasmussen M.D."/>
            <person name="Reed L.K."/>
            <person name="Reenan R."/>
            <person name="Reily A."/>
            <person name="Remington K.A."/>
            <person name="Rieger T.T."/>
            <person name="Ritchie M.G."/>
            <person name="Robin C."/>
            <person name="Rogers Y.H."/>
            <person name="Rohde C."/>
            <person name="Rozas J."/>
            <person name="Rubenfield M.J."/>
            <person name="Ruiz A."/>
            <person name="Russo S."/>
            <person name="Salzberg S.L."/>
            <person name="Sanchez-Gracia A."/>
            <person name="Saranga D.J."/>
            <person name="Sato H."/>
            <person name="Schaeffer S.W."/>
            <person name="Schatz M.C."/>
            <person name="Schlenke T."/>
            <person name="Schwartz R."/>
            <person name="Segarra C."/>
            <person name="Singh R.S."/>
            <person name="Sirot L."/>
            <person name="Sirota M."/>
            <person name="Sisneros N.B."/>
            <person name="Smith C.D."/>
            <person name="Smith T.F."/>
            <person name="Spieth J."/>
            <person name="Stage D.E."/>
            <person name="Stark A."/>
            <person name="Stephan W."/>
            <person name="Strausberg R.L."/>
            <person name="Strempel S."/>
            <person name="Sturgill D."/>
            <person name="Sutton G."/>
            <person name="Sutton G.G."/>
            <person name="Tao W."/>
            <person name="Teichmann S."/>
            <person name="Tobari Y.N."/>
            <person name="Tomimura Y."/>
            <person name="Tsolas J.M."/>
            <person name="Valente V.L."/>
            <person name="Venter E."/>
            <person name="Venter J.C."/>
            <person name="Vicario S."/>
            <person name="Vieira F.G."/>
            <person name="Vilella A.J."/>
            <person name="Villasante A."/>
            <person name="Walenz B."/>
            <person name="Wang J."/>
            <person name="Wasserman M."/>
            <person name="Watts T."/>
            <person name="Wilson D."/>
            <person name="Wilson R.K."/>
            <person name="Wing R.A."/>
            <person name="Wolfner M.F."/>
            <person name="Wong A."/>
            <person name="Wong G.K."/>
            <person name="Wu C.I."/>
            <person name="Wu G."/>
            <person name="Yamamoto D."/>
            <person name="Yang H.P."/>
            <person name="Yang S.P."/>
            <person name="Yorke J.A."/>
            <person name="Yoshida K."/>
            <person name="Zdobnov E."/>
            <person name="Zhang P."/>
            <person name="Zhang Y."/>
            <person name="Zimin A.V."/>
            <person name="Baldwin J."/>
            <person name="Abdouelleil A."/>
            <person name="Abdulkadir J."/>
            <person name="Abebe A."/>
            <person name="Abera B."/>
            <person name="Abreu J."/>
            <person name="Acer S.C."/>
            <person name="Aftuck L."/>
            <person name="Alexander A."/>
            <person name="An P."/>
            <person name="Anderson E."/>
            <person name="Anderson S."/>
            <person name="Arachi H."/>
            <person name="Azer M."/>
            <person name="Bachantsang P."/>
            <person name="Barry A."/>
            <person name="Bayul T."/>
            <person name="Berlin A."/>
            <person name="Bessette D."/>
            <person name="Bloom T."/>
            <person name="Blye J."/>
            <person name="Boguslavskiy L."/>
            <person name="Bonnet C."/>
            <person name="Boukhgalter B."/>
            <person name="Bourzgui I."/>
            <person name="Brown A."/>
            <person name="Cahill P."/>
            <person name="Channer S."/>
            <person name="Cheshatsang Y."/>
            <person name="Chuda L."/>
            <person name="Citroen M."/>
            <person name="Collymore A."/>
            <person name="Cooke P."/>
            <person name="Costello M."/>
            <person name="D'Aco K."/>
            <person name="Daza R."/>
            <person name="De Haan G."/>
            <person name="DeGray S."/>
            <person name="DeMaso C."/>
            <person name="Dhargay N."/>
            <person name="Dooley K."/>
            <person name="Dooley E."/>
            <person name="Doricent M."/>
            <person name="Dorje P."/>
            <person name="Dorjee K."/>
            <person name="Dupes A."/>
            <person name="Elong R."/>
            <person name="Falk J."/>
            <person name="Farina A."/>
            <person name="Faro S."/>
            <person name="Ferguson D."/>
            <person name="Fisher S."/>
            <person name="Foley C.D."/>
            <person name="Franke A."/>
            <person name="Friedrich D."/>
            <person name="Gadbois L."/>
            <person name="Gearin G."/>
            <person name="Gearin C.R."/>
            <person name="Giannoukos G."/>
            <person name="Goode T."/>
            <person name="Graham J."/>
            <person name="Grandbois E."/>
            <person name="Grewal S."/>
            <person name="Gyaltsen K."/>
            <person name="Hafez N."/>
            <person name="Hagos B."/>
            <person name="Hall J."/>
            <person name="Henson C."/>
            <person name="Hollinger A."/>
            <person name="Honan T."/>
            <person name="Huard M.D."/>
            <person name="Hughes L."/>
            <person name="Hurhula B."/>
            <person name="Husby M.E."/>
            <person name="Kamat A."/>
            <person name="Kanga B."/>
            <person name="Kashin S."/>
            <person name="Khazanovich D."/>
            <person name="Kisner P."/>
            <person name="Lance K."/>
            <person name="Lara M."/>
            <person name="Lee W."/>
            <person name="Lennon N."/>
            <person name="Letendre F."/>
            <person name="LeVine R."/>
            <person name="Lipovsky A."/>
            <person name="Liu X."/>
            <person name="Liu J."/>
            <person name="Liu S."/>
            <person name="Lokyitsang T."/>
            <person name="Lokyitsang Y."/>
            <person name="Lubonja R."/>
            <person name="Lui A."/>
            <person name="MacDonald P."/>
            <person name="Magnisalis V."/>
            <person name="Maru K."/>
            <person name="Matthews C."/>
            <person name="McCusker W."/>
            <person name="McDonough S."/>
            <person name="Mehta T."/>
            <person name="Meldrim J."/>
            <person name="Meneus L."/>
            <person name="Mihai O."/>
            <person name="Mihalev A."/>
            <person name="Mihova T."/>
            <person name="Mittelman R."/>
            <person name="Mlenga V."/>
            <person name="Montmayeur A."/>
            <person name="Mulrain L."/>
            <person name="Navidi A."/>
            <person name="Naylor J."/>
            <person name="Negash T."/>
            <person name="Nguyen T."/>
            <person name="Nguyen N."/>
            <person name="Nicol R."/>
            <person name="Norbu C."/>
            <person name="Norbu N."/>
            <person name="Novod N."/>
            <person name="O'Neill B."/>
            <person name="Osman S."/>
            <person name="Markiewicz E."/>
            <person name="Oyono O.L."/>
            <person name="Patti C."/>
            <person name="Phunkhang P."/>
            <person name="Pierre F."/>
            <person name="Priest M."/>
            <person name="Raghuraman S."/>
            <person name="Rege F."/>
            <person name="Reyes R."/>
            <person name="Rise C."/>
            <person name="Rogov P."/>
            <person name="Ross K."/>
            <person name="Ryan E."/>
            <person name="Settipalli S."/>
            <person name="Shea T."/>
            <person name="Sherpa N."/>
            <person name="Shi L."/>
            <person name="Shih D."/>
            <person name="Sparrow T."/>
            <person name="Spaulding J."/>
            <person name="Stalker J."/>
            <person name="Stange-Thomann N."/>
            <person name="Stavropoulos S."/>
            <person name="Stone C."/>
            <person name="Strader C."/>
            <person name="Tesfaye S."/>
            <person name="Thomson T."/>
            <person name="Thoulutsang Y."/>
            <person name="Thoulutsang D."/>
            <person name="Topham K."/>
            <person name="Topping I."/>
            <person name="Tsamla T."/>
            <person name="Vassiliev H."/>
            <person name="Vo A."/>
            <person name="Wangchuk T."/>
            <person name="Wangdi T."/>
            <person name="Weiand M."/>
            <person name="Wilkinson J."/>
            <person name="Wilson A."/>
            <person name="Yadav S."/>
            <person name="Young G."/>
            <person name="Yu Q."/>
            <person name="Zembek L."/>
            <person name="Zhong D."/>
            <person name="Zimmer A."/>
            <person name="Zwirko Z."/>
            <person name="Jaffe D.B."/>
            <person name="Alvarez P."/>
            <person name="Brockman W."/>
            <person name="Butler J."/>
            <person name="Chin C."/>
            <person name="Gnerre S."/>
            <person name="Grabherr M."/>
            <person name="Kleber M."/>
            <person name="Mauceli E."/>
            <person name="MacCallum I."/>
        </authorList>
    </citation>
    <scope>NUCLEOTIDE SEQUENCE [LARGE SCALE GENOMIC DNA]</scope>
    <source>
        <strain evidence="6">MSH-3 / Tucson 14011-0111.49</strain>
    </source>
</reference>
<dbReference type="SMART" id="SM00175">
    <property type="entry name" value="RAB"/>
    <property type="match status" value="1"/>
</dbReference>
<keyword evidence="2" id="KW-0547">Nucleotide-binding</keyword>
<dbReference type="PRINTS" id="PR00449">
    <property type="entry name" value="RASTRNSFRMNG"/>
</dbReference>
<evidence type="ECO:0000313" key="5">
    <source>
        <dbReference type="EMBL" id="EDW28682.1"/>
    </source>
</evidence>
<keyword evidence="6" id="KW-1185">Reference proteome</keyword>
<keyword evidence="4" id="KW-0342">GTP-binding</keyword>
<dbReference type="Gene3D" id="3.40.50.300">
    <property type="entry name" value="P-loop containing nucleotide triphosphate hydrolases"/>
    <property type="match status" value="1"/>
</dbReference>
<evidence type="ECO:0000256" key="4">
    <source>
        <dbReference type="ARBA" id="ARBA00023134"/>
    </source>
</evidence>
<dbReference type="OrthoDB" id="7864806at2759"/>
<accession>B4G8K2</accession>
<dbReference type="InterPro" id="IPR001806">
    <property type="entry name" value="Small_GTPase"/>
</dbReference>
<evidence type="ECO:0000256" key="1">
    <source>
        <dbReference type="ARBA" id="ARBA00022448"/>
    </source>
</evidence>
<dbReference type="PhylomeDB" id="B4G8K2"/>
<evidence type="ECO:0000256" key="2">
    <source>
        <dbReference type="ARBA" id="ARBA00022741"/>
    </source>
</evidence>
<keyword evidence="1" id="KW-0813">Transport</keyword>
<dbReference type="GO" id="GO:0006606">
    <property type="term" value="P:protein import into nucleus"/>
    <property type="evidence" value="ECO:0007669"/>
    <property type="project" value="TreeGrafter"/>
</dbReference>
<dbReference type="Pfam" id="PF00071">
    <property type="entry name" value="Ras"/>
    <property type="match status" value="1"/>
</dbReference>
<dbReference type="GO" id="GO:0005525">
    <property type="term" value="F:GTP binding"/>
    <property type="evidence" value="ECO:0007669"/>
    <property type="project" value="UniProtKB-KW"/>
</dbReference>
<dbReference type="GO" id="GO:0003924">
    <property type="term" value="F:GTPase activity"/>
    <property type="evidence" value="ECO:0007669"/>
    <property type="project" value="InterPro"/>
</dbReference>
<dbReference type="SMR" id="B4G8K2"/>
<keyword evidence="3" id="KW-0653">Protein transport</keyword>
<dbReference type="GO" id="GO:0005634">
    <property type="term" value="C:nucleus"/>
    <property type="evidence" value="ECO:0007669"/>
    <property type="project" value="TreeGrafter"/>
</dbReference>
<evidence type="ECO:0000256" key="3">
    <source>
        <dbReference type="ARBA" id="ARBA00022927"/>
    </source>
</evidence>
<protein>
    <submittedName>
        <fullName evidence="5">GL18821</fullName>
    </submittedName>
</protein>
<proteinExistence type="predicted"/>
<dbReference type="eggNOG" id="KOG0096">
    <property type="taxonomic scope" value="Eukaryota"/>
</dbReference>
<gene>
    <name evidence="5" type="primary">Dper\GL18821</name>
    <name evidence="5" type="ORF">Dper_GL18821</name>
</gene>
<evidence type="ECO:0000313" key="6">
    <source>
        <dbReference type="Proteomes" id="UP000008744"/>
    </source>
</evidence>
<organism evidence="6">
    <name type="scientific">Drosophila persimilis</name>
    <name type="common">Fruit fly</name>
    <dbReference type="NCBI Taxonomy" id="7234"/>
    <lineage>
        <taxon>Eukaryota</taxon>
        <taxon>Metazoa</taxon>
        <taxon>Ecdysozoa</taxon>
        <taxon>Arthropoda</taxon>
        <taxon>Hexapoda</taxon>
        <taxon>Insecta</taxon>
        <taxon>Pterygota</taxon>
        <taxon>Neoptera</taxon>
        <taxon>Endopterygota</taxon>
        <taxon>Diptera</taxon>
        <taxon>Brachycera</taxon>
        <taxon>Muscomorpha</taxon>
        <taxon>Ephydroidea</taxon>
        <taxon>Drosophilidae</taxon>
        <taxon>Drosophila</taxon>
        <taxon>Sophophora</taxon>
    </lineage>
</organism>